<evidence type="ECO:0000313" key="10">
    <source>
        <dbReference type="Proteomes" id="UP000662111"/>
    </source>
</evidence>
<dbReference type="Gene3D" id="2.30.30.50">
    <property type="match status" value="1"/>
</dbReference>
<dbReference type="EMBL" id="BMLB01000001">
    <property type="protein sequence ID" value="GGK60044.1"/>
    <property type="molecule type" value="Genomic_DNA"/>
</dbReference>
<sequence>MNGVHDLGGLQSFGPVRPEPDEPAFHDDWERRTLGMTLAMGALGLWNIDQMRHLRESLPPAQYLSSSYYEIWQQALEDAVGTLGLLDDPPEGVHARSAEELLATVSARGSYERPTSTGPRYAVGQRVRARDLNPVGHTRLPRYARGRVGTVVAVRGAHVFPDRNAVPLGQRPDTAPEWLYTVDLSGRELWGEDADPTLTVSVDAWEPYLEEAP</sequence>
<dbReference type="EC" id="4.2.1.84" evidence="5"/>
<proteinExistence type="inferred from homology"/>
<feature type="region of interest" description="Disordered" evidence="6">
    <location>
        <begin position="1"/>
        <end position="26"/>
    </location>
</feature>
<dbReference type="InterPro" id="IPR042262">
    <property type="entry name" value="CN_hydtase_beta_C"/>
</dbReference>
<feature type="domain" description="Nitrile hydratase beta subunit" evidence="7">
    <location>
        <begin position="111"/>
        <end position="210"/>
    </location>
</feature>
<feature type="domain" description="Nitrile hydratase beta subunit-like N-terminal" evidence="8">
    <location>
        <begin position="1"/>
        <end position="87"/>
    </location>
</feature>
<dbReference type="Gene3D" id="1.10.472.20">
    <property type="entry name" value="Nitrile hydratase, beta subunit"/>
    <property type="match status" value="1"/>
</dbReference>
<dbReference type="InterPro" id="IPR008990">
    <property type="entry name" value="Elect_transpt_acc-like_dom_sf"/>
</dbReference>
<name>A0ABQ2F4L5_9MICO</name>
<evidence type="ECO:0000256" key="1">
    <source>
        <dbReference type="ARBA" id="ARBA00004042"/>
    </source>
</evidence>
<accession>A0ABQ2F4L5</accession>
<keyword evidence="10" id="KW-1185">Reference proteome</keyword>
<evidence type="ECO:0000313" key="9">
    <source>
        <dbReference type="EMBL" id="GGK60044.1"/>
    </source>
</evidence>
<dbReference type="RefSeq" id="WP_022922890.1">
    <property type="nucleotide sequence ID" value="NZ_BMLB01000001.1"/>
</dbReference>
<comment type="catalytic activity">
    <reaction evidence="4 5">
        <text>an aliphatic primary amide = an aliphatic nitrile + H2O</text>
        <dbReference type="Rhea" id="RHEA:12673"/>
        <dbReference type="ChEBI" id="CHEBI:15377"/>
        <dbReference type="ChEBI" id="CHEBI:65285"/>
        <dbReference type="ChEBI" id="CHEBI:80291"/>
        <dbReference type="EC" id="4.2.1.84"/>
    </reaction>
</comment>
<evidence type="ECO:0000256" key="2">
    <source>
        <dbReference type="ARBA" id="ARBA00009098"/>
    </source>
</evidence>
<dbReference type="InterPro" id="IPR024690">
    <property type="entry name" value="CN_hydtase_beta_dom_C"/>
</dbReference>
<evidence type="ECO:0000256" key="5">
    <source>
        <dbReference type="PIRNR" id="PIRNR001427"/>
    </source>
</evidence>
<dbReference type="Proteomes" id="UP000662111">
    <property type="component" value="Unassembled WGS sequence"/>
</dbReference>
<comment type="function">
    <text evidence="1 5">NHase catalyzes the hydration of various nitrile compounds to the corresponding amides.</text>
</comment>
<organism evidence="9 10">
    <name type="scientific">Ornithinimicrobium pekingense</name>
    <dbReference type="NCBI Taxonomy" id="384677"/>
    <lineage>
        <taxon>Bacteria</taxon>
        <taxon>Bacillati</taxon>
        <taxon>Actinomycetota</taxon>
        <taxon>Actinomycetes</taxon>
        <taxon>Micrococcales</taxon>
        <taxon>Ornithinimicrobiaceae</taxon>
        <taxon>Ornithinimicrobium</taxon>
    </lineage>
</organism>
<dbReference type="PIRSF" id="PIRSF001427">
    <property type="entry name" value="NHase_beta"/>
    <property type="match status" value="1"/>
</dbReference>
<dbReference type="Pfam" id="PF21006">
    <property type="entry name" value="NHase_beta_N"/>
    <property type="match status" value="1"/>
</dbReference>
<keyword evidence="3 5" id="KW-0456">Lyase</keyword>
<dbReference type="SUPFAM" id="SSF50090">
    <property type="entry name" value="Electron transport accessory proteins"/>
    <property type="match status" value="1"/>
</dbReference>
<dbReference type="Pfam" id="PF02211">
    <property type="entry name" value="NHase_beta_C"/>
    <property type="match status" value="1"/>
</dbReference>
<dbReference type="InterPro" id="IPR049054">
    <property type="entry name" value="CN_hydtase_beta-like_N"/>
</dbReference>
<gene>
    <name evidence="9" type="primary">nthB</name>
    <name evidence="9" type="ORF">GCM10011509_05420</name>
</gene>
<evidence type="ECO:0000259" key="7">
    <source>
        <dbReference type="Pfam" id="PF02211"/>
    </source>
</evidence>
<protein>
    <recommendedName>
        <fullName evidence="5">Nitrile hydratase subunit beta</fullName>
        <shortName evidence="5">NHase</shortName>
        <ecNumber evidence="5">4.2.1.84</ecNumber>
    </recommendedName>
</protein>
<comment type="caution">
    <text evidence="9">The sequence shown here is derived from an EMBL/GenBank/DDBJ whole genome shotgun (WGS) entry which is preliminary data.</text>
</comment>
<evidence type="ECO:0000259" key="8">
    <source>
        <dbReference type="Pfam" id="PF21006"/>
    </source>
</evidence>
<evidence type="ECO:0000256" key="3">
    <source>
        <dbReference type="ARBA" id="ARBA00023239"/>
    </source>
</evidence>
<comment type="similarity">
    <text evidence="2 5">Belongs to the nitrile hydratase subunit beta family.</text>
</comment>
<evidence type="ECO:0000256" key="4">
    <source>
        <dbReference type="ARBA" id="ARBA00044877"/>
    </source>
</evidence>
<dbReference type="InterPro" id="IPR003168">
    <property type="entry name" value="Nitrile_hydratase_bsu"/>
</dbReference>
<reference evidence="10" key="1">
    <citation type="journal article" date="2019" name="Int. J. Syst. Evol. Microbiol.">
        <title>The Global Catalogue of Microorganisms (GCM) 10K type strain sequencing project: providing services to taxonomists for standard genome sequencing and annotation.</title>
        <authorList>
            <consortium name="The Broad Institute Genomics Platform"/>
            <consortium name="The Broad Institute Genome Sequencing Center for Infectious Disease"/>
            <person name="Wu L."/>
            <person name="Ma J."/>
        </authorList>
    </citation>
    <scope>NUCLEOTIDE SEQUENCE [LARGE SCALE GENOMIC DNA]</scope>
    <source>
        <strain evidence="10">CGMCC 1.5362</strain>
    </source>
</reference>
<dbReference type="NCBIfam" id="TIGR03888">
    <property type="entry name" value="nitrile_beta"/>
    <property type="match status" value="1"/>
</dbReference>
<evidence type="ECO:0000256" key="6">
    <source>
        <dbReference type="SAM" id="MobiDB-lite"/>
    </source>
</evidence>